<dbReference type="STRING" id="477974.Daud_1008"/>
<evidence type="ECO:0000313" key="4">
    <source>
        <dbReference type="Proteomes" id="UP000008544"/>
    </source>
</evidence>
<dbReference type="AlphaFoldDB" id="B1I3A8"/>
<feature type="transmembrane region" description="Helical" evidence="2">
    <location>
        <begin position="155"/>
        <end position="171"/>
    </location>
</feature>
<dbReference type="PIRSF" id="PIRSF021435">
    <property type="entry name" value="SpoIIIAB"/>
    <property type="match status" value="1"/>
</dbReference>
<dbReference type="OrthoDB" id="1957909at2"/>
<dbReference type="NCBIfam" id="TIGR02833">
    <property type="entry name" value="spore_III_AB"/>
    <property type="match status" value="1"/>
</dbReference>
<evidence type="ECO:0000256" key="1">
    <source>
        <dbReference type="SAM" id="Coils"/>
    </source>
</evidence>
<gene>
    <name evidence="3" type="ordered locus">Daud_1008</name>
</gene>
<keyword evidence="2" id="KW-0472">Membrane</keyword>
<dbReference type="Proteomes" id="UP000008544">
    <property type="component" value="Chromosome"/>
</dbReference>
<organism evidence="3 4">
    <name type="scientific">Desulforudis audaxviator (strain MP104C)</name>
    <dbReference type="NCBI Taxonomy" id="477974"/>
    <lineage>
        <taxon>Bacteria</taxon>
        <taxon>Bacillati</taxon>
        <taxon>Bacillota</taxon>
        <taxon>Clostridia</taxon>
        <taxon>Thermoanaerobacterales</taxon>
        <taxon>Candidatus Desulforudaceae</taxon>
        <taxon>Candidatus Desulforudis</taxon>
    </lineage>
</organism>
<keyword evidence="1" id="KW-0175">Coiled coil</keyword>
<dbReference type="EMBL" id="CP000860">
    <property type="protein sequence ID" value="ACA59520.1"/>
    <property type="molecule type" value="Genomic_DNA"/>
</dbReference>
<dbReference type="RefSeq" id="WP_012302106.1">
    <property type="nucleotide sequence ID" value="NC_010424.1"/>
</dbReference>
<dbReference type="eggNOG" id="ENOG5032S0Q">
    <property type="taxonomic scope" value="Bacteria"/>
</dbReference>
<dbReference type="Pfam" id="PF09548">
    <property type="entry name" value="Spore_III_AB"/>
    <property type="match status" value="1"/>
</dbReference>
<reference evidence="4" key="1">
    <citation type="submission" date="2007-10" db="EMBL/GenBank/DDBJ databases">
        <title>Complete sequence of chromosome of Desulforudis audaxviator MP104C.</title>
        <authorList>
            <person name="Copeland A."/>
            <person name="Lucas S."/>
            <person name="Lapidus A."/>
            <person name="Barry K."/>
            <person name="Glavina del Rio T."/>
            <person name="Dalin E."/>
            <person name="Tice H."/>
            <person name="Bruce D."/>
            <person name="Pitluck S."/>
            <person name="Lowry S.R."/>
            <person name="Larimer F."/>
            <person name="Land M.L."/>
            <person name="Hauser L."/>
            <person name="Kyrpides N."/>
            <person name="Ivanova N.N."/>
            <person name="Richardson P."/>
        </authorList>
    </citation>
    <scope>NUCLEOTIDE SEQUENCE [LARGE SCALE GENOMIC DNA]</scope>
    <source>
        <strain evidence="4">MP104C</strain>
    </source>
</reference>
<keyword evidence="2" id="KW-1133">Transmembrane helix</keyword>
<keyword evidence="2" id="KW-0812">Transmembrane</keyword>
<dbReference type="KEGG" id="dau:Daud_1008"/>
<name>B1I3A8_DESAP</name>
<feature type="coiled-coil region" evidence="1">
    <location>
        <begin position="128"/>
        <end position="155"/>
    </location>
</feature>
<accession>B1I3A8</accession>
<evidence type="ECO:0000256" key="2">
    <source>
        <dbReference type="SAM" id="Phobius"/>
    </source>
</evidence>
<sequence>MFKLAGAVILIGSAGALGLLVARGYARRPHELRAMHSALNLLETEIVYAAAPLAEALEQVGSRAEKCVSGLFIRAQAELAAGAGTTAQEAWEWALAQYQPDSYLRPEDLAVLEGVGKVLGTSDRQDQARHLRVARERLQAQILKAEDEARRNVRLWRYLGFFAGCAVVLILV</sequence>
<keyword evidence="4" id="KW-1185">Reference proteome</keyword>
<reference evidence="3 4" key="2">
    <citation type="journal article" date="2008" name="Science">
        <title>Environmental genomics reveals a single-species ecosystem deep within Earth.</title>
        <authorList>
            <person name="Chivian D."/>
            <person name="Brodie E.L."/>
            <person name="Alm E.J."/>
            <person name="Culley D.E."/>
            <person name="Dehal P.S."/>
            <person name="Desantis T.Z."/>
            <person name="Gihring T.M."/>
            <person name="Lapidus A."/>
            <person name="Lin L.H."/>
            <person name="Lowry S.R."/>
            <person name="Moser D.P."/>
            <person name="Richardson P.M."/>
            <person name="Southam G."/>
            <person name="Wanger G."/>
            <person name="Pratt L.M."/>
            <person name="Andersen G.L."/>
            <person name="Hazen T.C."/>
            <person name="Brockman F.J."/>
            <person name="Arkin A.P."/>
            <person name="Onstott T.C."/>
        </authorList>
    </citation>
    <scope>NUCLEOTIDE SEQUENCE [LARGE SCALE GENOMIC DNA]</scope>
    <source>
        <strain evidence="3 4">MP104C</strain>
    </source>
</reference>
<protein>
    <submittedName>
        <fullName evidence="3">Transcriptional regulator, Fis family</fullName>
    </submittedName>
</protein>
<feature type="transmembrane region" description="Helical" evidence="2">
    <location>
        <begin position="6"/>
        <end position="26"/>
    </location>
</feature>
<evidence type="ECO:0000313" key="3">
    <source>
        <dbReference type="EMBL" id="ACA59520.1"/>
    </source>
</evidence>
<dbReference type="InterPro" id="IPR014198">
    <property type="entry name" value="Spore_III_AB"/>
</dbReference>
<proteinExistence type="predicted"/>
<dbReference type="HOGENOM" id="CLU_120887_1_2_9"/>